<gene>
    <name evidence="2" type="ORF">LY90DRAFT_507565</name>
</gene>
<accession>A0A1Y2D5F6</accession>
<organism evidence="2 3">
    <name type="scientific">Neocallimastix californiae</name>
    <dbReference type="NCBI Taxonomy" id="1754190"/>
    <lineage>
        <taxon>Eukaryota</taxon>
        <taxon>Fungi</taxon>
        <taxon>Fungi incertae sedis</taxon>
        <taxon>Chytridiomycota</taxon>
        <taxon>Chytridiomycota incertae sedis</taxon>
        <taxon>Neocallimastigomycetes</taxon>
        <taxon>Neocallimastigales</taxon>
        <taxon>Neocallimastigaceae</taxon>
        <taxon>Neocallimastix</taxon>
    </lineage>
</organism>
<protein>
    <recommendedName>
        <fullName evidence="4">Retrotransposon gag domain-containing protein</fullName>
    </recommendedName>
</protein>
<dbReference type="AlphaFoldDB" id="A0A1Y2D5F6"/>
<feature type="region of interest" description="Disordered" evidence="1">
    <location>
        <begin position="197"/>
        <end position="239"/>
    </location>
</feature>
<dbReference type="EMBL" id="MCOG01000084">
    <property type="protein sequence ID" value="ORY54539.1"/>
    <property type="molecule type" value="Genomic_DNA"/>
</dbReference>
<name>A0A1Y2D5F6_9FUNG</name>
<evidence type="ECO:0000256" key="1">
    <source>
        <dbReference type="SAM" id="MobiDB-lite"/>
    </source>
</evidence>
<dbReference type="OrthoDB" id="10565003at2759"/>
<dbReference type="Proteomes" id="UP000193920">
    <property type="component" value="Unassembled WGS sequence"/>
</dbReference>
<proteinExistence type="predicted"/>
<reference evidence="2 3" key="1">
    <citation type="submission" date="2016-08" db="EMBL/GenBank/DDBJ databases">
        <title>A Parts List for Fungal Cellulosomes Revealed by Comparative Genomics.</title>
        <authorList>
            <consortium name="DOE Joint Genome Institute"/>
            <person name="Haitjema C.H."/>
            <person name="Gilmore S.P."/>
            <person name="Henske J.K."/>
            <person name="Solomon K.V."/>
            <person name="De Groot R."/>
            <person name="Kuo A."/>
            <person name="Mondo S.J."/>
            <person name="Salamov A.A."/>
            <person name="Labutti K."/>
            <person name="Zhao Z."/>
            <person name="Chiniquy J."/>
            <person name="Barry K."/>
            <person name="Brewer H.M."/>
            <person name="Purvine S.O."/>
            <person name="Wright A.T."/>
            <person name="Boxma B."/>
            <person name="Van Alen T."/>
            <person name="Hackstein J.H."/>
            <person name="Baker S.E."/>
            <person name="Grigoriev I.V."/>
            <person name="O'Malley M.A."/>
        </authorList>
    </citation>
    <scope>NUCLEOTIDE SEQUENCE [LARGE SCALE GENOMIC DNA]</scope>
    <source>
        <strain evidence="2 3">G1</strain>
    </source>
</reference>
<feature type="compositionally biased region" description="Low complexity" evidence="1">
    <location>
        <begin position="201"/>
        <end position="239"/>
    </location>
</feature>
<evidence type="ECO:0000313" key="2">
    <source>
        <dbReference type="EMBL" id="ORY54539.1"/>
    </source>
</evidence>
<keyword evidence="3" id="KW-1185">Reference proteome</keyword>
<evidence type="ECO:0000313" key="3">
    <source>
        <dbReference type="Proteomes" id="UP000193920"/>
    </source>
</evidence>
<comment type="caution">
    <text evidence="2">The sequence shown here is derived from an EMBL/GenBank/DDBJ whole genome shotgun (WGS) entry which is preliminary data.</text>
</comment>
<sequence length="239" mass="28589">MQEFNDNMIRQYRLMSLQGIITINDKDHNVEEWYNQFVVWNRVQGFKQPRNYFDWCLMKVQGEGAKNITAAVKINCLGEQEFPSLEEMKEILLKTYKMKRNPEDIINELKSMKINKNDDIIKFNQKYTELYNKLDDKFKLRLFTSDYLDAIINKVSVWRNIKLETKNKDITIEEALEAAEFYDKLEVELRIKTQNNNGFSKNKINKNTNFNKNPKFNNNNNINNSNNNHNNYNNYNNLN</sequence>
<evidence type="ECO:0008006" key="4">
    <source>
        <dbReference type="Google" id="ProtNLM"/>
    </source>
</evidence>